<feature type="domain" description="Aminotransferase-like plant mobile" evidence="1">
    <location>
        <begin position="1"/>
        <end position="179"/>
    </location>
</feature>
<dbReference type="EMBL" id="CP144745">
    <property type="protein sequence ID" value="WVZ50439.1"/>
    <property type="molecule type" value="Genomic_DNA"/>
</dbReference>
<dbReference type="PANTHER" id="PTHR46033:SF78">
    <property type="entry name" value="OS06G0232700 PROTEIN"/>
    <property type="match status" value="1"/>
</dbReference>
<dbReference type="InterPro" id="IPR019557">
    <property type="entry name" value="AminoTfrase-like_pln_mobile"/>
</dbReference>
<organism evidence="2 3">
    <name type="scientific">Paspalum notatum var. saurae</name>
    <dbReference type="NCBI Taxonomy" id="547442"/>
    <lineage>
        <taxon>Eukaryota</taxon>
        <taxon>Viridiplantae</taxon>
        <taxon>Streptophyta</taxon>
        <taxon>Embryophyta</taxon>
        <taxon>Tracheophyta</taxon>
        <taxon>Spermatophyta</taxon>
        <taxon>Magnoliopsida</taxon>
        <taxon>Liliopsida</taxon>
        <taxon>Poales</taxon>
        <taxon>Poaceae</taxon>
        <taxon>PACMAD clade</taxon>
        <taxon>Panicoideae</taxon>
        <taxon>Andropogonodae</taxon>
        <taxon>Paspaleae</taxon>
        <taxon>Paspalinae</taxon>
        <taxon>Paspalum</taxon>
    </lineage>
</organism>
<dbReference type="GO" id="GO:0010073">
    <property type="term" value="P:meristem maintenance"/>
    <property type="evidence" value="ECO:0007669"/>
    <property type="project" value="InterPro"/>
</dbReference>
<protein>
    <recommendedName>
        <fullName evidence="1">Aminotransferase-like plant mobile domain-containing protein</fullName>
    </recommendedName>
</protein>
<dbReference type="Proteomes" id="UP001341281">
    <property type="component" value="Chromosome 01"/>
</dbReference>
<dbReference type="AlphaFoldDB" id="A0AAQ3PJU3"/>
<evidence type="ECO:0000313" key="2">
    <source>
        <dbReference type="EMBL" id="WVZ50439.1"/>
    </source>
</evidence>
<name>A0AAQ3PJU3_PASNO</name>
<proteinExistence type="predicted"/>
<evidence type="ECO:0000313" key="3">
    <source>
        <dbReference type="Proteomes" id="UP001341281"/>
    </source>
</evidence>
<gene>
    <name evidence="2" type="ORF">U9M48_001691</name>
</gene>
<reference evidence="2 3" key="1">
    <citation type="submission" date="2024-02" db="EMBL/GenBank/DDBJ databases">
        <title>High-quality chromosome-scale genome assembly of Pensacola bahiagrass (Paspalum notatum Flugge var. saurae).</title>
        <authorList>
            <person name="Vega J.M."/>
            <person name="Podio M."/>
            <person name="Orjuela J."/>
            <person name="Siena L.A."/>
            <person name="Pessino S.C."/>
            <person name="Combes M.C."/>
            <person name="Mariac C."/>
            <person name="Albertini E."/>
            <person name="Pupilli F."/>
            <person name="Ortiz J.P.A."/>
            <person name="Leblanc O."/>
        </authorList>
    </citation>
    <scope>NUCLEOTIDE SEQUENCE [LARGE SCALE GENOMIC DNA]</scope>
    <source>
        <strain evidence="2">R1</strain>
        <tissue evidence="2">Leaf</tissue>
    </source>
</reference>
<keyword evidence="3" id="KW-1185">Reference proteome</keyword>
<sequence length="204" mass="22476">MAPTLRDVSYLLGLPLRGDAMGPTDVGQGWREDLLARFGRVQRSGTAPPYREFAPTHTGGPPKWWILQFKADDIGVGATEYEIARHLEAYVLWLMGWVMFCSSAGSFVPKHLLRFARYVADAPPEAIPQFSRGSAVLAATYRGLCTGCLKSSERSPSSGVSATSQLRAHERFRIGRPAVLHMPYRGYPMDDVDGPTMGSPCYTH</sequence>
<accession>A0AAQ3PJU3</accession>
<dbReference type="Pfam" id="PF10536">
    <property type="entry name" value="PMD"/>
    <property type="match status" value="1"/>
</dbReference>
<dbReference type="InterPro" id="IPR044824">
    <property type="entry name" value="MAIN-like"/>
</dbReference>
<dbReference type="PANTHER" id="PTHR46033">
    <property type="entry name" value="PROTEIN MAIN-LIKE 2"/>
    <property type="match status" value="1"/>
</dbReference>
<evidence type="ECO:0000259" key="1">
    <source>
        <dbReference type="Pfam" id="PF10536"/>
    </source>
</evidence>